<sequence>MKIVFISECKPRERIVINQVQKIYPDTVVIKPTFNHKKRKSRSLTKLAHRLITKWRERDLRQAVHSRYGDLPIDNIIEMPSDQINKEAGLQLIRSHNPDILITCRAPIVRNQVINIPKFAAINIHYGLAPDYRGNHTLFWAMKNKEFDKVGGTIHHLSPGVDNGNILARVYANVDSNDTESTVDLKTSSLLAEALRDYLLSQSKINYPIIGTKQVTSGKNYKNAERTLSTEISFLWERQFNPEGNAKKASKIERHFGETPIVGPCSDEFEYSSH</sequence>
<dbReference type="InterPro" id="IPR002376">
    <property type="entry name" value="Formyl_transf_N"/>
</dbReference>
<feature type="domain" description="Formyl transferase N-terminal" evidence="1">
    <location>
        <begin position="82"/>
        <end position="190"/>
    </location>
</feature>
<dbReference type="EMBL" id="BMWX01000002">
    <property type="protein sequence ID" value="GGZ18747.1"/>
    <property type="molecule type" value="Genomic_DNA"/>
</dbReference>
<dbReference type="SUPFAM" id="SSF53328">
    <property type="entry name" value="Formyltransferase"/>
    <property type="match status" value="1"/>
</dbReference>
<dbReference type="Proteomes" id="UP000619457">
    <property type="component" value="Unassembled WGS sequence"/>
</dbReference>
<proteinExistence type="predicted"/>
<reference evidence="2" key="1">
    <citation type="journal article" date="2014" name="Int. J. Syst. Evol. Microbiol.">
        <title>Complete genome sequence of Corynebacterium casei LMG S-19264T (=DSM 44701T), isolated from a smear-ripened cheese.</title>
        <authorList>
            <consortium name="US DOE Joint Genome Institute (JGI-PGF)"/>
            <person name="Walter F."/>
            <person name="Albersmeier A."/>
            <person name="Kalinowski J."/>
            <person name="Ruckert C."/>
        </authorList>
    </citation>
    <scope>NUCLEOTIDE SEQUENCE</scope>
    <source>
        <strain evidence="2">KCTC 12368</strain>
    </source>
</reference>
<reference evidence="2" key="2">
    <citation type="submission" date="2020-09" db="EMBL/GenBank/DDBJ databases">
        <authorList>
            <person name="Sun Q."/>
            <person name="Kim S."/>
        </authorList>
    </citation>
    <scope>NUCLEOTIDE SEQUENCE</scope>
    <source>
        <strain evidence="2">KCTC 12368</strain>
    </source>
</reference>
<accession>A0A918PRH9</accession>
<name>A0A918PRH9_9BACT</name>
<dbReference type="Pfam" id="PF00551">
    <property type="entry name" value="Formyl_trans_N"/>
    <property type="match status" value="1"/>
</dbReference>
<keyword evidence="3" id="KW-1185">Reference proteome</keyword>
<evidence type="ECO:0000313" key="3">
    <source>
        <dbReference type="Proteomes" id="UP000619457"/>
    </source>
</evidence>
<dbReference type="CDD" id="cd08653">
    <property type="entry name" value="FMT_core_like_3"/>
    <property type="match status" value="1"/>
</dbReference>
<dbReference type="AlphaFoldDB" id="A0A918PRH9"/>
<gene>
    <name evidence="2" type="ORF">GCM10007049_08760</name>
</gene>
<comment type="caution">
    <text evidence="2">The sequence shown here is derived from an EMBL/GenBank/DDBJ whole genome shotgun (WGS) entry which is preliminary data.</text>
</comment>
<evidence type="ECO:0000259" key="1">
    <source>
        <dbReference type="Pfam" id="PF00551"/>
    </source>
</evidence>
<protein>
    <recommendedName>
        <fullName evidence="1">Formyl transferase N-terminal domain-containing protein</fullName>
    </recommendedName>
</protein>
<dbReference type="RefSeq" id="WP_018472620.1">
    <property type="nucleotide sequence ID" value="NZ_BMWX01000002.1"/>
</dbReference>
<organism evidence="2 3">
    <name type="scientific">Echinicola pacifica</name>
    <dbReference type="NCBI Taxonomy" id="346377"/>
    <lineage>
        <taxon>Bacteria</taxon>
        <taxon>Pseudomonadati</taxon>
        <taxon>Bacteroidota</taxon>
        <taxon>Cytophagia</taxon>
        <taxon>Cytophagales</taxon>
        <taxon>Cyclobacteriaceae</taxon>
        <taxon>Echinicola</taxon>
    </lineage>
</organism>
<dbReference type="InterPro" id="IPR036477">
    <property type="entry name" value="Formyl_transf_N_sf"/>
</dbReference>
<evidence type="ECO:0000313" key="2">
    <source>
        <dbReference type="EMBL" id="GGZ18747.1"/>
    </source>
</evidence>
<dbReference type="Gene3D" id="3.40.50.170">
    <property type="entry name" value="Formyl transferase, N-terminal domain"/>
    <property type="match status" value="1"/>
</dbReference>